<evidence type="ECO:0000256" key="2">
    <source>
        <dbReference type="SAM" id="Phobius"/>
    </source>
</evidence>
<protein>
    <submittedName>
        <fullName evidence="3">Uncharacterized protein</fullName>
    </submittedName>
</protein>
<reference evidence="3" key="1">
    <citation type="submission" date="2015-11" db="EMBL/GenBank/DDBJ databases">
        <title>De novo transcriptome assembly of four potential Pierce s Disease insect vectors from Arizona vineyards.</title>
        <authorList>
            <person name="Tassone E.E."/>
        </authorList>
    </citation>
    <scope>NUCLEOTIDE SEQUENCE</scope>
</reference>
<proteinExistence type="predicted"/>
<keyword evidence="2" id="KW-0472">Membrane</keyword>
<keyword evidence="2" id="KW-1133">Transmembrane helix</keyword>
<gene>
    <name evidence="3" type="ORF">g.20608</name>
</gene>
<evidence type="ECO:0000256" key="1">
    <source>
        <dbReference type="SAM" id="MobiDB-lite"/>
    </source>
</evidence>
<feature type="compositionally biased region" description="Basic and acidic residues" evidence="1">
    <location>
        <begin position="172"/>
        <end position="181"/>
    </location>
</feature>
<feature type="transmembrane region" description="Helical" evidence="2">
    <location>
        <begin position="12"/>
        <end position="33"/>
    </location>
</feature>
<dbReference type="AlphaFoldDB" id="A0A1B6M2C3"/>
<dbReference type="EMBL" id="GEBQ01009933">
    <property type="protein sequence ID" value="JAT30044.1"/>
    <property type="molecule type" value="Transcribed_RNA"/>
</dbReference>
<sequence>QKCRIGLHVIDAQISMSIVVFTSFVIVVASQFLNVQCSCLREGYRCKFTYECCGSGICAWFLGSTYGICYNSNDPTRTTSTPSPVEKLTTAPTTERRTLSTTESTVDMGKCLRPGRRCTETKKCCLWPCQLYRQDELNGENYGVCPIPMVPWPPFDDDDSPWNANDGSNSSPDHENLYDYS</sequence>
<feature type="non-terminal residue" evidence="3">
    <location>
        <position position="1"/>
    </location>
</feature>
<accession>A0A1B6M2C3</accession>
<name>A0A1B6M2C3_9HEMI</name>
<organism evidence="3">
    <name type="scientific">Graphocephala atropunctata</name>
    <dbReference type="NCBI Taxonomy" id="36148"/>
    <lineage>
        <taxon>Eukaryota</taxon>
        <taxon>Metazoa</taxon>
        <taxon>Ecdysozoa</taxon>
        <taxon>Arthropoda</taxon>
        <taxon>Hexapoda</taxon>
        <taxon>Insecta</taxon>
        <taxon>Pterygota</taxon>
        <taxon>Neoptera</taxon>
        <taxon>Paraneoptera</taxon>
        <taxon>Hemiptera</taxon>
        <taxon>Auchenorrhyncha</taxon>
        <taxon>Membracoidea</taxon>
        <taxon>Cicadellidae</taxon>
        <taxon>Cicadellinae</taxon>
        <taxon>Cicadellini</taxon>
        <taxon>Graphocephala</taxon>
    </lineage>
</organism>
<evidence type="ECO:0000313" key="3">
    <source>
        <dbReference type="EMBL" id="JAT30044.1"/>
    </source>
</evidence>
<keyword evidence="2" id="KW-0812">Transmembrane</keyword>
<feature type="region of interest" description="Disordered" evidence="1">
    <location>
        <begin position="156"/>
        <end position="181"/>
    </location>
</feature>